<dbReference type="Gene3D" id="1.10.1200.10">
    <property type="entry name" value="ACP-like"/>
    <property type="match status" value="1"/>
</dbReference>
<dbReference type="EC" id="6.2.1.3" evidence="2"/>
<dbReference type="PANTHER" id="PTHR43201">
    <property type="entry name" value="ACYL-COA SYNTHETASE"/>
    <property type="match status" value="1"/>
</dbReference>
<dbReference type="PROSITE" id="PS50075">
    <property type="entry name" value="CARRIER"/>
    <property type="match status" value="1"/>
</dbReference>
<dbReference type="CDD" id="cd04433">
    <property type="entry name" value="AFD_class_I"/>
    <property type="match status" value="1"/>
</dbReference>
<evidence type="ECO:0000313" key="3">
    <source>
        <dbReference type="Proteomes" id="UP001228905"/>
    </source>
</evidence>
<dbReference type="EMBL" id="JAUSVS010000008">
    <property type="protein sequence ID" value="MDQ0465755.1"/>
    <property type="molecule type" value="Genomic_DNA"/>
</dbReference>
<reference evidence="2 3" key="1">
    <citation type="submission" date="2023-07" db="EMBL/GenBank/DDBJ databases">
        <title>Genomic Encyclopedia of Type Strains, Phase IV (KMG-IV): sequencing the most valuable type-strain genomes for metagenomic binning, comparative biology and taxonomic classification.</title>
        <authorList>
            <person name="Goeker M."/>
        </authorList>
    </citation>
    <scope>NUCLEOTIDE SEQUENCE [LARGE SCALE GENOMIC DNA]</scope>
    <source>
        <strain evidence="2 3">DSM 18695</strain>
    </source>
</reference>
<dbReference type="InterPro" id="IPR000873">
    <property type="entry name" value="AMP-dep_synth/lig_dom"/>
</dbReference>
<dbReference type="InterPro" id="IPR036736">
    <property type="entry name" value="ACP-like_sf"/>
</dbReference>
<keyword evidence="2" id="KW-0436">Ligase</keyword>
<dbReference type="GO" id="GO:0004467">
    <property type="term" value="F:long-chain fatty acid-CoA ligase activity"/>
    <property type="evidence" value="ECO:0007669"/>
    <property type="project" value="UniProtKB-EC"/>
</dbReference>
<dbReference type="Pfam" id="PF00550">
    <property type="entry name" value="PP-binding"/>
    <property type="match status" value="1"/>
</dbReference>
<dbReference type="Pfam" id="PF00501">
    <property type="entry name" value="AMP-binding"/>
    <property type="match status" value="1"/>
</dbReference>
<dbReference type="PANTHER" id="PTHR43201:SF32">
    <property type="entry name" value="2-SUCCINYLBENZOATE--COA LIGASE, CHLOROPLASTIC_PEROXISOMAL"/>
    <property type="match status" value="1"/>
</dbReference>
<dbReference type="Pfam" id="PF13193">
    <property type="entry name" value="AMP-binding_C"/>
    <property type="match status" value="1"/>
</dbReference>
<accession>A0ABU0IUS4</accession>
<dbReference type="InterPro" id="IPR045851">
    <property type="entry name" value="AMP-bd_C_sf"/>
</dbReference>
<dbReference type="SUPFAM" id="SSF56801">
    <property type="entry name" value="Acetyl-CoA synthetase-like"/>
    <property type="match status" value="1"/>
</dbReference>
<sequence length="593" mass="63515">MFDKAKDSPLSRRTWLSVEGRPITYGELADSIERVGGLLARHGVRPGDRVVAGLPDDGDTAILFLALICQGVTAVQIDPLTPVNRAVTLIRRARPALAIFSADLAAAWCDRAATWPVVKVSPPPAGRSHGLSALLGVGKPVSGLEVLLKAETASSPPATVPEETLAYILFTSGTTAESKGVCISHRALFAHLESLARVYRIDGASRILNTLMLSHADGQVQGPLLAFATGASCHRPVRFEIGTIERVLDSVFQQRITHMIAVPTMMSLIARLGGDRSDAFRGGDFKYLVSCGGALEAGLWKTMEETFSLEIINGYGLTETVAGGVFAGGGLGGGQRGSIGQPVDCELRIIDDCGVEAPEGELLIRGDLIMSGYFDDETLTRQTLVDGWLHTGDIARRDAAGDYWICGRRKSVIIRGGLNIHPDEITEVLNQHPGVRESVVFGEPDTDWGETVTALVAAEAEVTAEQLLAFCRDRLEPRKTPGRIVMTTDLPKGRSGKVILDEARALAASEAATRSNAGSNIEQRLLKVAAEVFGVEADGLSLDSSPRTVGGWDSLAHLNLVFAAEEAFAIQLSPRQIMKLDSLRILARFIESR</sequence>
<evidence type="ECO:0000313" key="2">
    <source>
        <dbReference type="EMBL" id="MDQ0465755.1"/>
    </source>
</evidence>
<keyword evidence="3" id="KW-1185">Reference proteome</keyword>
<name>A0ABU0IUS4_9CAUL</name>
<dbReference type="SUPFAM" id="SSF47336">
    <property type="entry name" value="ACP-like"/>
    <property type="match status" value="1"/>
</dbReference>
<organism evidence="2 3">
    <name type="scientific">Caulobacter ginsengisoli</name>
    <dbReference type="NCBI Taxonomy" id="400775"/>
    <lineage>
        <taxon>Bacteria</taxon>
        <taxon>Pseudomonadati</taxon>
        <taxon>Pseudomonadota</taxon>
        <taxon>Alphaproteobacteria</taxon>
        <taxon>Caulobacterales</taxon>
        <taxon>Caulobacteraceae</taxon>
        <taxon>Caulobacter</taxon>
    </lineage>
</organism>
<comment type="caution">
    <text evidence="2">The sequence shown here is derived from an EMBL/GenBank/DDBJ whole genome shotgun (WGS) entry which is preliminary data.</text>
</comment>
<dbReference type="InterPro" id="IPR042099">
    <property type="entry name" value="ANL_N_sf"/>
</dbReference>
<dbReference type="Gene3D" id="3.30.300.30">
    <property type="match status" value="1"/>
</dbReference>
<evidence type="ECO:0000259" key="1">
    <source>
        <dbReference type="PROSITE" id="PS50075"/>
    </source>
</evidence>
<feature type="domain" description="Carrier" evidence="1">
    <location>
        <begin position="519"/>
        <end position="593"/>
    </location>
</feature>
<dbReference type="Gene3D" id="3.40.50.12780">
    <property type="entry name" value="N-terminal domain of ligase-like"/>
    <property type="match status" value="1"/>
</dbReference>
<dbReference type="Proteomes" id="UP001228905">
    <property type="component" value="Unassembled WGS sequence"/>
</dbReference>
<dbReference type="InterPro" id="IPR009081">
    <property type="entry name" value="PP-bd_ACP"/>
</dbReference>
<gene>
    <name evidence="2" type="ORF">QO010_003547</name>
</gene>
<protein>
    <submittedName>
        <fullName evidence="2">Long-chain acyl-CoA synthetase</fullName>
        <ecNumber evidence="2">6.2.1.3</ecNumber>
    </submittedName>
</protein>
<dbReference type="InterPro" id="IPR025110">
    <property type="entry name" value="AMP-bd_C"/>
</dbReference>
<proteinExistence type="predicted"/>